<name>A0A9Q1H9C7_HOLLE</name>
<feature type="disulfide bond" evidence="10">
    <location>
        <begin position="30"/>
        <end position="114"/>
    </location>
</feature>
<dbReference type="PANTHER" id="PTHR11195">
    <property type="entry name" value="DESTABILASE-RELATED"/>
    <property type="match status" value="1"/>
</dbReference>
<dbReference type="GO" id="GO:0042742">
    <property type="term" value="P:defense response to bacterium"/>
    <property type="evidence" value="ECO:0007669"/>
    <property type="project" value="UniProtKB-KW"/>
</dbReference>
<keyword evidence="8" id="KW-0326">Glycosidase</keyword>
<feature type="signal peptide" evidence="11">
    <location>
        <begin position="1"/>
        <end position="24"/>
    </location>
</feature>
<evidence type="ECO:0000256" key="2">
    <source>
        <dbReference type="ARBA" id="ARBA00012732"/>
    </source>
</evidence>
<dbReference type="Proteomes" id="UP001152320">
    <property type="component" value="Chromosome 8"/>
</dbReference>
<dbReference type="GO" id="GO:0031640">
    <property type="term" value="P:killing of cells of another organism"/>
    <property type="evidence" value="ECO:0007669"/>
    <property type="project" value="UniProtKB-KW"/>
</dbReference>
<feature type="active site" description="Proton donor" evidence="9">
    <location>
        <position position="38"/>
    </location>
</feature>
<dbReference type="InterPro" id="IPR008597">
    <property type="entry name" value="Invert_lysozyme"/>
</dbReference>
<evidence type="ECO:0000256" key="6">
    <source>
        <dbReference type="ARBA" id="ARBA00023022"/>
    </source>
</evidence>
<sequence>MGSRSNMIVLTVLYLTMIATFASSQVPSDCLYCICEVESNCRMPSPLCHEDGGSFSCGPYQIKLSYWQDALLRGGDLDGNWKTCSESFECSERAVQGYMARYATYSRIGHEPTCEDFARIHNGGPNGYRNQATVGYWNRVNACL</sequence>
<keyword evidence="11" id="KW-0732">Signal</keyword>
<dbReference type="OrthoDB" id="6337871at2759"/>
<feature type="chain" id="PRO_5040485276" description="lysozyme" evidence="11">
    <location>
        <begin position="25"/>
        <end position="144"/>
    </location>
</feature>
<feature type="disulfide bond" evidence="10">
    <location>
        <begin position="84"/>
        <end position="90"/>
    </location>
</feature>
<keyword evidence="13" id="KW-1185">Reference proteome</keyword>
<gene>
    <name evidence="12" type="ORF">HOLleu_18109</name>
</gene>
<feature type="disulfide bond" evidence="10">
    <location>
        <begin position="35"/>
        <end position="41"/>
    </location>
</feature>
<dbReference type="SMR" id="A0A9Q1H9C7"/>
<keyword evidence="7 10" id="KW-1015">Disulfide bond</keyword>
<evidence type="ECO:0000256" key="10">
    <source>
        <dbReference type="PIRSR" id="PIRSR608597-3"/>
    </source>
</evidence>
<evidence type="ECO:0000256" key="1">
    <source>
        <dbReference type="ARBA" id="ARBA00000632"/>
    </source>
</evidence>
<evidence type="ECO:0000256" key="8">
    <source>
        <dbReference type="ARBA" id="ARBA00023295"/>
    </source>
</evidence>
<proteinExistence type="predicted"/>
<keyword evidence="4" id="KW-0081">Bacteriolytic enzyme</keyword>
<evidence type="ECO:0000313" key="13">
    <source>
        <dbReference type="Proteomes" id="UP001152320"/>
    </source>
</evidence>
<reference evidence="12" key="1">
    <citation type="submission" date="2021-10" db="EMBL/GenBank/DDBJ databases">
        <title>Tropical sea cucumber genome reveals ecological adaptation and Cuvierian tubules defense mechanism.</title>
        <authorList>
            <person name="Chen T."/>
        </authorList>
    </citation>
    <scope>NUCLEOTIDE SEQUENCE</scope>
    <source>
        <strain evidence="12">Nanhai2018</strain>
        <tissue evidence="12">Muscle</tissue>
    </source>
</reference>
<dbReference type="InterPro" id="IPR023346">
    <property type="entry name" value="Lysozyme-like_dom_sf"/>
</dbReference>
<keyword evidence="5" id="KW-0378">Hydrolase</keyword>
<evidence type="ECO:0000313" key="12">
    <source>
        <dbReference type="EMBL" id="KAJ8037318.1"/>
    </source>
</evidence>
<accession>A0A9Q1H9C7</accession>
<evidence type="ECO:0000256" key="11">
    <source>
        <dbReference type="SAM" id="SignalP"/>
    </source>
</evidence>
<evidence type="ECO:0000256" key="3">
    <source>
        <dbReference type="ARBA" id="ARBA00022529"/>
    </source>
</evidence>
<dbReference type="Gene3D" id="1.10.530.10">
    <property type="match status" value="1"/>
</dbReference>
<evidence type="ECO:0000256" key="5">
    <source>
        <dbReference type="ARBA" id="ARBA00022801"/>
    </source>
</evidence>
<keyword evidence="6" id="KW-0044">Antibiotic</keyword>
<dbReference type="EMBL" id="JAIZAY010000008">
    <property type="protein sequence ID" value="KAJ8037318.1"/>
    <property type="molecule type" value="Genomic_DNA"/>
</dbReference>
<dbReference type="PROSITE" id="PS51909">
    <property type="entry name" value="LYSOZYME_I"/>
    <property type="match status" value="1"/>
</dbReference>
<protein>
    <recommendedName>
        <fullName evidence="2">lysozyme</fullName>
        <ecNumber evidence="2">3.2.1.17</ecNumber>
    </recommendedName>
</protein>
<dbReference type="EC" id="3.2.1.17" evidence="2"/>
<feature type="active site" description="Nucleophile" evidence="9">
    <location>
        <position position="51"/>
    </location>
</feature>
<dbReference type="Pfam" id="PF05497">
    <property type="entry name" value="Destabilase"/>
    <property type="match status" value="1"/>
</dbReference>
<organism evidence="12 13">
    <name type="scientific">Holothuria leucospilota</name>
    <name type="common">Black long sea cucumber</name>
    <name type="synonym">Mertensiothuria leucospilota</name>
    <dbReference type="NCBI Taxonomy" id="206669"/>
    <lineage>
        <taxon>Eukaryota</taxon>
        <taxon>Metazoa</taxon>
        <taxon>Echinodermata</taxon>
        <taxon>Eleutherozoa</taxon>
        <taxon>Echinozoa</taxon>
        <taxon>Holothuroidea</taxon>
        <taxon>Aspidochirotacea</taxon>
        <taxon>Aspidochirotida</taxon>
        <taxon>Holothuriidae</taxon>
        <taxon>Holothuria</taxon>
    </lineage>
</organism>
<dbReference type="GO" id="GO:0003796">
    <property type="term" value="F:lysozyme activity"/>
    <property type="evidence" value="ECO:0007669"/>
    <property type="project" value="UniProtKB-EC"/>
</dbReference>
<dbReference type="SUPFAM" id="SSF53955">
    <property type="entry name" value="Lysozyme-like"/>
    <property type="match status" value="1"/>
</dbReference>
<evidence type="ECO:0000256" key="7">
    <source>
        <dbReference type="ARBA" id="ARBA00023157"/>
    </source>
</evidence>
<dbReference type="CDD" id="cd16890">
    <property type="entry name" value="lyz_i"/>
    <property type="match status" value="1"/>
</dbReference>
<evidence type="ECO:0000256" key="4">
    <source>
        <dbReference type="ARBA" id="ARBA00022638"/>
    </source>
</evidence>
<feature type="disulfide bond" evidence="10">
    <location>
        <begin position="48"/>
        <end position="57"/>
    </location>
</feature>
<comment type="catalytic activity">
    <reaction evidence="1">
        <text>Hydrolysis of (1-&gt;4)-beta-linkages between N-acetylmuramic acid and N-acetyl-D-glucosamine residues in a peptidoglycan and between N-acetyl-D-glucosamine residues in chitodextrins.</text>
        <dbReference type="EC" id="3.2.1.17"/>
    </reaction>
</comment>
<dbReference type="FunFam" id="1.10.530.10:FF:000023">
    <property type="entry name" value="Invertebrate-type lysozyme"/>
    <property type="match status" value="1"/>
</dbReference>
<evidence type="ECO:0000256" key="9">
    <source>
        <dbReference type="PIRSR" id="PIRSR608597-1"/>
    </source>
</evidence>
<comment type="caution">
    <text evidence="12">The sequence shown here is derived from an EMBL/GenBank/DDBJ whole genome shotgun (WGS) entry which is preliminary data.</text>
</comment>
<dbReference type="AlphaFoldDB" id="A0A9Q1H9C7"/>
<dbReference type="PANTHER" id="PTHR11195:SF13">
    <property type="entry name" value="INVERTEBRATE-TYPE LYSOZYME 2-RELATED"/>
    <property type="match status" value="1"/>
</dbReference>
<keyword evidence="3" id="KW-0929">Antimicrobial</keyword>